<name>A0A9W8SFW0_9HYPO</name>
<gene>
    <name evidence="1" type="ORF">NW762_001551</name>
</gene>
<proteinExistence type="predicted"/>
<dbReference type="AlphaFoldDB" id="A0A9W8SFW0"/>
<dbReference type="OrthoDB" id="4589291at2759"/>
<dbReference type="EMBL" id="JAOQAZ010000002">
    <property type="protein sequence ID" value="KAJ4269882.1"/>
    <property type="molecule type" value="Genomic_DNA"/>
</dbReference>
<reference evidence="1" key="1">
    <citation type="submission" date="2022-09" db="EMBL/GenBank/DDBJ databases">
        <title>Fusarium specimens isolated from Avocado Roots.</title>
        <authorList>
            <person name="Stajich J."/>
            <person name="Roper C."/>
            <person name="Heimlech-Rivalta G."/>
        </authorList>
    </citation>
    <scope>NUCLEOTIDE SEQUENCE</scope>
    <source>
        <strain evidence="1">CF00136</strain>
    </source>
</reference>
<keyword evidence="2" id="KW-1185">Reference proteome</keyword>
<comment type="caution">
    <text evidence="1">The sequence shown here is derived from an EMBL/GenBank/DDBJ whole genome shotgun (WGS) entry which is preliminary data.</text>
</comment>
<organism evidence="1 2">
    <name type="scientific">Fusarium torreyae</name>
    <dbReference type="NCBI Taxonomy" id="1237075"/>
    <lineage>
        <taxon>Eukaryota</taxon>
        <taxon>Fungi</taxon>
        <taxon>Dikarya</taxon>
        <taxon>Ascomycota</taxon>
        <taxon>Pezizomycotina</taxon>
        <taxon>Sordariomycetes</taxon>
        <taxon>Hypocreomycetidae</taxon>
        <taxon>Hypocreales</taxon>
        <taxon>Nectriaceae</taxon>
        <taxon>Fusarium</taxon>
    </lineage>
</organism>
<dbReference type="Proteomes" id="UP001152049">
    <property type="component" value="Unassembled WGS sequence"/>
</dbReference>
<protein>
    <submittedName>
        <fullName evidence="1">Uncharacterized protein</fullName>
    </submittedName>
</protein>
<accession>A0A9W8SFW0</accession>
<evidence type="ECO:0000313" key="1">
    <source>
        <dbReference type="EMBL" id="KAJ4269882.1"/>
    </source>
</evidence>
<evidence type="ECO:0000313" key="2">
    <source>
        <dbReference type="Proteomes" id="UP001152049"/>
    </source>
</evidence>
<sequence>MCGLIDSLCLPFQITRQRPTPARKSGAHAYMPVGYEMNEMMNPLPAEQPPSYQDATATGEWVVVFFFGSDAELLRKEGHIDKANGYSACLYLKTTDIVSLMRDGFYLTPENVKVEESYLKRVYEEKEQRWYWQRHYTLVDPRYSGTLGVRAWDRKVTSEFRIDDLSADKVYLAVVGNKSDDFVYHFDLFHPEVNANYIFDDMPMEGLWPYPRERQEVQENEKERR</sequence>